<evidence type="ECO:0000313" key="1">
    <source>
        <dbReference type="EMBL" id="RMB59420.1"/>
    </source>
</evidence>
<dbReference type="EMBL" id="REFV01000006">
    <property type="protein sequence ID" value="RMB59420.1"/>
    <property type="molecule type" value="Genomic_DNA"/>
</dbReference>
<sequence>MRNIVIFILLLTVCHNVKGQFIKSTSIKASVGLGITIPNEDYDINGNGVYAQGEYVLEVSKWIDLRPYAGFIYTSKDSDDVEDGELEFDVTSRAFLLGGKIRLTIPIPYVAPYFELGAGASFGSFTTFTPTIFLEKNGVIPHVPITLGLELGKSRKVDLAFVYYLQDSVEQVAGAAAIGISFPLGVSK</sequence>
<reference evidence="1 2" key="1">
    <citation type="submission" date="2018-10" db="EMBL/GenBank/DDBJ databases">
        <title>Dokdonia luteus sp. nov., isolated from sea water.</title>
        <authorList>
            <person name="Zhou L.Y."/>
            <person name="Du Z.J."/>
        </authorList>
    </citation>
    <scope>NUCLEOTIDE SEQUENCE [LARGE SCALE GENOMIC DNA]</scope>
    <source>
        <strain evidence="1 2">SH27</strain>
    </source>
</reference>
<dbReference type="OrthoDB" id="942200at2"/>
<name>A0A3M0G372_9FLAO</name>
<dbReference type="RefSeq" id="WP_121917058.1">
    <property type="nucleotide sequence ID" value="NZ_REFV01000006.1"/>
</dbReference>
<dbReference type="AlphaFoldDB" id="A0A3M0G372"/>
<keyword evidence="2" id="KW-1185">Reference proteome</keyword>
<dbReference type="SUPFAM" id="SSF103515">
    <property type="entry name" value="Autotransporter"/>
    <property type="match status" value="1"/>
</dbReference>
<accession>A0A3M0G372</accession>
<dbReference type="InterPro" id="IPR036709">
    <property type="entry name" value="Autotransporte_beta_dom_sf"/>
</dbReference>
<dbReference type="Proteomes" id="UP000281985">
    <property type="component" value="Unassembled WGS sequence"/>
</dbReference>
<evidence type="ECO:0000313" key="2">
    <source>
        <dbReference type="Proteomes" id="UP000281985"/>
    </source>
</evidence>
<organism evidence="1 2">
    <name type="scientific">Dokdonia sinensis</name>
    <dbReference type="NCBI Taxonomy" id="2479847"/>
    <lineage>
        <taxon>Bacteria</taxon>
        <taxon>Pseudomonadati</taxon>
        <taxon>Bacteroidota</taxon>
        <taxon>Flavobacteriia</taxon>
        <taxon>Flavobacteriales</taxon>
        <taxon>Flavobacteriaceae</taxon>
        <taxon>Dokdonia</taxon>
    </lineage>
</organism>
<protein>
    <submittedName>
        <fullName evidence="1">Autotransporter outer membrane beta-barrel domain-containing protein</fullName>
    </submittedName>
</protein>
<comment type="caution">
    <text evidence="1">The sequence shown here is derived from an EMBL/GenBank/DDBJ whole genome shotgun (WGS) entry which is preliminary data.</text>
</comment>
<proteinExistence type="predicted"/>
<gene>
    <name evidence="1" type="ORF">EAX61_07480</name>
</gene>